<name>A0ABV6CRJ1_9SPHN</name>
<comment type="caution">
    <text evidence="1">The sequence shown here is derived from an EMBL/GenBank/DDBJ whole genome shotgun (WGS) entry which is preliminary data.</text>
</comment>
<accession>A0ABV6CRJ1</accession>
<organism evidence="1 2">
    <name type="scientific">Novosphingobium soli</name>
    <dbReference type="NCBI Taxonomy" id="574956"/>
    <lineage>
        <taxon>Bacteria</taxon>
        <taxon>Pseudomonadati</taxon>
        <taxon>Pseudomonadota</taxon>
        <taxon>Alphaproteobacteria</taxon>
        <taxon>Sphingomonadales</taxon>
        <taxon>Sphingomonadaceae</taxon>
        <taxon>Novosphingobium</taxon>
    </lineage>
</organism>
<dbReference type="RefSeq" id="WP_379486110.1">
    <property type="nucleotide sequence ID" value="NZ_JBHLWK010000006.1"/>
</dbReference>
<sequence>MDARPVCPSRRSADLAGRAVAISADVPAIFDAPLPAHHKLIGRWVAARETSSELYTRPSARRHIEEIFNAAVLEILDPIEIADFRVAAILNEEDGSPAIAVICQSLGQIDLRWIETGDAPIPWRAAVYRALEQCLGRVLPIFGYEDLFNEISMYYWDGEIDDEGARESLIAYHGADADELNELTLPSEMNARRPEWMVKENAAPSAQLPPGLRRKLKRFHAAHKAVTTFRLERRAWDLDLQVACDYIPGIEECSSLPPLTLVPFDQFARELDDVARNGMEMGFMEVAGLCPLRHANHIDDWFASLRLGAEFLLAAQELIQLDPTQL</sequence>
<dbReference type="EMBL" id="JBHLWK010000006">
    <property type="protein sequence ID" value="MFC0203350.1"/>
    <property type="molecule type" value="Genomic_DNA"/>
</dbReference>
<protein>
    <recommendedName>
        <fullName evidence="3">PRTRC system protein F</fullName>
    </recommendedName>
</protein>
<proteinExistence type="predicted"/>
<gene>
    <name evidence="1" type="ORF">ACFFJC_03590</name>
</gene>
<evidence type="ECO:0000313" key="1">
    <source>
        <dbReference type="EMBL" id="MFC0203350.1"/>
    </source>
</evidence>
<keyword evidence="2" id="KW-1185">Reference proteome</keyword>
<evidence type="ECO:0008006" key="3">
    <source>
        <dbReference type="Google" id="ProtNLM"/>
    </source>
</evidence>
<evidence type="ECO:0000313" key="2">
    <source>
        <dbReference type="Proteomes" id="UP001589798"/>
    </source>
</evidence>
<dbReference type="Proteomes" id="UP001589798">
    <property type="component" value="Unassembled WGS sequence"/>
</dbReference>
<reference evidence="1 2" key="1">
    <citation type="submission" date="2024-09" db="EMBL/GenBank/DDBJ databases">
        <authorList>
            <person name="Sun Q."/>
            <person name="Mori K."/>
        </authorList>
    </citation>
    <scope>NUCLEOTIDE SEQUENCE [LARGE SCALE GENOMIC DNA]</scope>
    <source>
        <strain evidence="1 2">CCM 7706</strain>
    </source>
</reference>